<comment type="caution">
    <text evidence="2">The sequence shown here is derived from an EMBL/GenBank/DDBJ whole genome shotgun (WGS) entry which is preliminary data.</text>
</comment>
<evidence type="ECO:0000313" key="2">
    <source>
        <dbReference type="EMBL" id="GAA1235680.1"/>
    </source>
</evidence>
<sequence>MSAAYTMIQEGHELDEIIESGGPAVPTSSAGDSDSTGESGGAEEPDLFRNGRDATGGARADDGPASGNRNRPGSARNCGPCSAAPSPSTATRPVTPEGHSPRPELPPSDDRMSTGQYDDPHVTGRNQRSERLLDRHQADR</sequence>
<dbReference type="Proteomes" id="UP001500653">
    <property type="component" value="Unassembled WGS sequence"/>
</dbReference>
<dbReference type="EMBL" id="BAAALN010000005">
    <property type="protein sequence ID" value="GAA1235680.1"/>
    <property type="molecule type" value="Genomic_DNA"/>
</dbReference>
<keyword evidence="3" id="KW-1185">Reference proteome</keyword>
<name>A0ABP4GRM0_9PSEU</name>
<gene>
    <name evidence="2" type="ORF">GCM10009676_19590</name>
</gene>
<accession>A0ABP4GRM0</accession>
<proteinExistence type="predicted"/>
<feature type="compositionally biased region" description="Polar residues" evidence="1">
    <location>
        <begin position="26"/>
        <end position="37"/>
    </location>
</feature>
<protein>
    <submittedName>
        <fullName evidence="2">Uncharacterized protein</fullName>
    </submittedName>
</protein>
<feature type="region of interest" description="Disordered" evidence="1">
    <location>
        <begin position="1"/>
        <end position="140"/>
    </location>
</feature>
<reference evidence="3" key="1">
    <citation type="journal article" date="2019" name="Int. J. Syst. Evol. Microbiol.">
        <title>The Global Catalogue of Microorganisms (GCM) 10K type strain sequencing project: providing services to taxonomists for standard genome sequencing and annotation.</title>
        <authorList>
            <consortium name="The Broad Institute Genomics Platform"/>
            <consortium name="The Broad Institute Genome Sequencing Center for Infectious Disease"/>
            <person name="Wu L."/>
            <person name="Ma J."/>
        </authorList>
    </citation>
    <scope>NUCLEOTIDE SEQUENCE [LARGE SCALE GENOMIC DNA]</scope>
    <source>
        <strain evidence="3">JCM 13023</strain>
    </source>
</reference>
<evidence type="ECO:0000313" key="3">
    <source>
        <dbReference type="Proteomes" id="UP001500653"/>
    </source>
</evidence>
<evidence type="ECO:0000256" key="1">
    <source>
        <dbReference type="SAM" id="MobiDB-lite"/>
    </source>
</evidence>
<feature type="compositionally biased region" description="Basic and acidic residues" evidence="1">
    <location>
        <begin position="108"/>
        <end position="140"/>
    </location>
</feature>
<organism evidence="2 3">
    <name type="scientific">Prauserella halophila</name>
    <dbReference type="NCBI Taxonomy" id="185641"/>
    <lineage>
        <taxon>Bacteria</taxon>
        <taxon>Bacillati</taxon>
        <taxon>Actinomycetota</taxon>
        <taxon>Actinomycetes</taxon>
        <taxon>Pseudonocardiales</taxon>
        <taxon>Pseudonocardiaceae</taxon>
        <taxon>Prauserella</taxon>
    </lineage>
</organism>